<feature type="compositionally biased region" description="Basic and acidic residues" evidence="1">
    <location>
        <begin position="40"/>
        <end position="49"/>
    </location>
</feature>
<protein>
    <submittedName>
        <fullName evidence="4">Uncharacterized protein</fullName>
    </submittedName>
</protein>
<name>A0A915D415_9BILA</name>
<accession>A0A915D415</accession>
<proteinExistence type="predicted"/>
<sequence>MNLSTFIFLITFVLVLTNCRISAKAASKIYGDSFDEDAEPYIKPKDSSEHSSSPRKMDLMHEDFNAHREMERFHSDHVAFRDRSWN</sequence>
<dbReference type="Proteomes" id="UP000887574">
    <property type="component" value="Unplaced"/>
</dbReference>
<evidence type="ECO:0000256" key="1">
    <source>
        <dbReference type="SAM" id="MobiDB-lite"/>
    </source>
</evidence>
<feature type="signal peptide" evidence="2">
    <location>
        <begin position="1"/>
        <end position="25"/>
    </location>
</feature>
<evidence type="ECO:0000313" key="3">
    <source>
        <dbReference type="Proteomes" id="UP000887574"/>
    </source>
</evidence>
<reference evidence="4" key="1">
    <citation type="submission" date="2022-11" db="UniProtKB">
        <authorList>
            <consortium name="WormBaseParasite"/>
        </authorList>
    </citation>
    <scope>IDENTIFICATION</scope>
</reference>
<keyword evidence="3" id="KW-1185">Reference proteome</keyword>
<dbReference type="AlphaFoldDB" id="A0A915D415"/>
<evidence type="ECO:0000256" key="2">
    <source>
        <dbReference type="SAM" id="SignalP"/>
    </source>
</evidence>
<dbReference type="WBParaSite" id="jg15619">
    <property type="protein sequence ID" value="jg15619"/>
    <property type="gene ID" value="jg15619"/>
</dbReference>
<feature type="chain" id="PRO_5037409903" evidence="2">
    <location>
        <begin position="26"/>
        <end position="86"/>
    </location>
</feature>
<evidence type="ECO:0000313" key="4">
    <source>
        <dbReference type="WBParaSite" id="jg15619"/>
    </source>
</evidence>
<organism evidence="3 4">
    <name type="scientific">Ditylenchus dipsaci</name>
    <dbReference type="NCBI Taxonomy" id="166011"/>
    <lineage>
        <taxon>Eukaryota</taxon>
        <taxon>Metazoa</taxon>
        <taxon>Ecdysozoa</taxon>
        <taxon>Nematoda</taxon>
        <taxon>Chromadorea</taxon>
        <taxon>Rhabditida</taxon>
        <taxon>Tylenchina</taxon>
        <taxon>Tylenchomorpha</taxon>
        <taxon>Sphaerularioidea</taxon>
        <taxon>Anguinidae</taxon>
        <taxon>Anguininae</taxon>
        <taxon>Ditylenchus</taxon>
    </lineage>
</organism>
<feature type="region of interest" description="Disordered" evidence="1">
    <location>
        <begin position="36"/>
        <end position="56"/>
    </location>
</feature>
<keyword evidence="2" id="KW-0732">Signal</keyword>